<reference evidence="4" key="1">
    <citation type="submission" date="2017-09" db="EMBL/GenBank/DDBJ databases">
        <title>Depth-based differentiation of microbial function through sediment-hosted aquifers and enrichment of novel symbionts in the deep terrestrial subsurface.</title>
        <authorList>
            <person name="Probst A.J."/>
            <person name="Ladd B."/>
            <person name="Jarett J.K."/>
            <person name="Geller-Mcgrath D.E."/>
            <person name="Sieber C.M.K."/>
            <person name="Emerson J.B."/>
            <person name="Anantharaman K."/>
            <person name="Thomas B.C."/>
            <person name="Malmstrom R."/>
            <person name="Stieglmeier M."/>
            <person name="Klingl A."/>
            <person name="Woyke T."/>
            <person name="Ryan C.M."/>
            <person name="Banfield J.F."/>
        </authorList>
    </citation>
    <scope>NUCLEOTIDE SEQUENCE [LARGE SCALE GENOMIC DNA]</scope>
</reference>
<evidence type="ECO:0000313" key="4">
    <source>
        <dbReference type="Proteomes" id="UP000229502"/>
    </source>
</evidence>
<evidence type="ECO:0000256" key="1">
    <source>
        <dbReference type="ARBA" id="ARBA00005662"/>
    </source>
</evidence>
<sequence length="212" mass="23707">MENCPTTGTGMIFCARPEAIEGLKFAGFDVLSLANNHILNYGQGSLEQTQSILSSSNILYSPLSSSNNITMKQFNNVNYGFLSFDLVTYPNAQVIEKVKENISKVDVLIVSLHWGAEYQKEPNTHQRQLARQAVDAGAKIVLGHHPHVTQPVESYGSGLIFYSLGNFVFDQPWSTETKKGQMTKIIFEGKDIKSYELIPIYIHDFCQPQLSQ</sequence>
<dbReference type="InterPro" id="IPR029052">
    <property type="entry name" value="Metallo-depent_PP-like"/>
</dbReference>
<dbReference type="CDD" id="cd07381">
    <property type="entry name" value="MPP_CapA"/>
    <property type="match status" value="1"/>
</dbReference>
<comment type="caution">
    <text evidence="3">The sequence shown here is derived from an EMBL/GenBank/DDBJ whole genome shotgun (WGS) entry which is preliminary data.</text>
</comment>
<dbReference type="PANTHER" id="PTHR33393">
    <property type="entry name" value="POLYGLUTAMINE SYNTHESIS ACCESSORY PROTEIN RV0574C-RELATED"/>
    <property type="match status" value="1"/>
</dbReference>
<dbReference type="SUPFAM" id="SSF56300">
    <property type="entry name" value="Metallo-dependent phosphatases"/>
    <property type="match status" value="1"/>
</dbReference>
<dbReference type="Pfam" id="PF09587">
    <property type="entry name" value="PGA_cap"/>
    <property type="match status" value="1"/>
</dbReference>
<protein>
    <recommendedName>
        <fullName evidence="2">Capsule synthesis protein CapA domain-containing protein</fullName>
    </recommendedName>
</protein>
<proteinExistence type="inferred from homology"/>
<comment type="similarity">
    <text evidence="1">Belongs to the CapA family.</text>
</comment>
<dbReference type="InterPro" id="IPR019079">
    <property type="entry name" value="Capsule_synth_CapA"/>
</dbReference>
<dbReference type="AlphaFoldDB" id="A0A2M6YQU3"/>
<evidence type="ECO:0000259" key="2">
    <source>
        <dbReference type="SMART" id="SM00854"/>
    </source>
</evidence>
<gene>
    <name evidence="3" type="ORF">COT03_02670</name>
</gene>
<dbReference type="Proteomes" id="UP000229502">
    <property type="component" value="Unassembled WGS sequence"/>
</dbReference>
<evidence type="ECO:0000313" key="3">
    <source>
        <dbReference type="EMBL" id="PIU33812.1"/>
    </source>
</evidence>
<dbReference type="SMART" id="SM00854">
    <property type="entry name" value="PGA_cap"/>
    <property type="match status" value="1"/>
</dbReference>
<dbReference type="InterPro" id="IPR052169">
    <property type="entry name" value="CW_Biosynth-Accessory"/>
</dbReference>
<dbReference type="EMBL" id="PEWZ01000128">
    <property type="protein sequence ID" value="PIU33812.1"/>
    <property type="molecule type" value="Genomic_DNA"/>
</dbReference>
<name>A0A2M6YQU3_9BACT</name>
<feature type="domain" description="Capsule synthesis protein CapA" evidence="2">
    <location>
        <begin position="1"/>
        <end position="171"/>
    </location>
</feature>
<dbReference type="Gene3D" id="3.60.21.10">
    <property type="match status" value="1"/>
</dbReference>
<organism evidence="3 4">
    <name type="scientific">Candidatus Shapirobacteria bacterium CG07_land_8_20_14_0_80_39_18</name>
    <dbReference type="NCBI Taxonomy" id="1974882"/>
    <lineage>
        <taxon>Bacteria</taxon>
        <taxon>Candidatus Shapironibacteriota</taxon>
    </lineage>
</organism>
<accession>A0A2M6YQU3</accession>
<dbReference type="PANTHER" id="PTHR33393:SF11">
    <property type="entry name" value="POLYGLUTAMINE SYNTHESIS ACCESSORY PROTEIN RV0574C-RELATED"/>
    <property type="match status" value="1"/>
</dbReference>